<reference evidence="1 2" key="1">
    <citation type="submission" date="2023-10" db="EMBL/GenBank/DDBJ databases">
        <title>Draft genome sequence of Xylaria bambusicola isolate GMP-LS, the root and basal stem rot pathogen of sugarcane in Indonesia.</title>
        <authorList>
            <person name="Selvaraj P."/>
            <person name="Muralishankar V."/>
            <person name="Muruganantham S."/>
            <person name="Sp S."/>
            <person name="Haryani S."/>
            <person name="Lau K.J.X."/>
            <person name="Naqvi N.I."/>
        </authorList>
    </citation>
    <scope>NUCLEOTIDE SEQUENCE [LARGE SCALE GENOMIC DNA]</scope>
    <source>
        <strain evidence="1">GMP-LS</strain>
    </source>
</reference>
<accession>A0AAN7Z7E2</accession>
<dbReference type="GO" id="GO:0004497">
    <property type="term" value="F:monooxygenase activity"/>
    <property type="evidence" value="ECO:0007669"/>
    <property type="project" value="InterPro"/>
</dbReference>
<dbReference type="SUPFAM" id="SSF48264">
    <property type="entry name" value="Cytochrome P450"/>
    <property type="match status" value="1"/>
</dbReference>
<dbReference type="GO" id="GO:0020037">
    <property type="term" value="F:heme binding"/>
    <property type="evidence" value="ECO:0007669"/>
    <property type="project" value="InterPro"/>
</dbReference>
<proteinExistence type="predicted"/>
<dbReference type="GO" id="GO:0016705">
    <property type="term" value="F:oxidoreductase activity, acting on paired donors, with incorporation or reduction of molecular oxygen"/>
    <property type="evidence" value="ECO:0007669"/>
    <property type="project" value="InterPro"/>
</dbReference>
<evidence type="ECO:0000313" key="1">
    <source>
        <dbReference type="EMBL" id="KAK5633167.1"/>
    </source>
</evidence>
<dbReference type="InterPro" id="IPR001128">
    <property type="entry name" value="Cyt_P450"/>
</dbReference>
<sequence>MTKVIDREKTAIKNEEAGSGGLVTSLVRATDHTSKKGVLSLEEALGNIFMINFAGLDTTANVLAFLVVRLASEPSIQDWLFERRL</sequence>
<dbReference type="EMBL" id="JAWHQM010000030">
    <property type="protein sequence ID" value="KAK5633167.1"/>
    <property type="molecule type" value="Genomic_DNA"/>
</dbReference>
<dbReference type="GO" id="GO:0005506">
    <property type="term" value="F:iron ion binding"/>
    <property type="evidence" value="ECO:0007669"/>
    <property type="project" value="InterPro"/>
</dbReference>
<evidence type="ECO:0008006" key="3">
    <source>
        <dbReference type="Google" id="ProtNLM"/>
    </source>
</evidence>
<organism evidence="1 2">
    <name type="scientific">Xylaria bambusicola</name>
    <dbReference type="NCBI Taxonomy" id="326684"/>
    <lineage>
        <taxon>Eukaryota</taxon>
        <taxon>Fungi</taxon>
        <taxon>Dikarya</taxon>
        <taxon>Ascomycota</taxon>
        <taxon>Pezizomycotina</taxon>
        <taxon>Sordariomycetes</taxon>
        <taxon>Xylariomycetidae</taxon>
        <taxon>Xylariales</taxon>
        <taxon>Xylariaceae</taxon>
        <taxon>Xylaria</taxon>
    </lineage>
</organism>
<name>A0AAN7Z7E2_9PEZI</name>
<dbReference type="InterPro" id="IPR036396">
    <property type="entry name" value="Cyt_P450_sf"/>
</dbReference>
<comment type="caution">
    <text evidence="1">The sequence shown here is derived from an EMBL/GenBank/DDBJ whole genome shotgun (WGS) entry which is preliminary data.</text>
</comment>
<keyword evidence="2" id="KW-1185">Reference proteome</keyword>
<dbReference type="Pfam" id="PF00067">
    <property type="entry name" value="p450"/>
    <property type="match status" value="1"/>
</dbReference>
<evidence type="ECO:0000313" key="2">
    <source>
        <dbReference type="Proteomes" id="UP001305414"/>
    </source>
</evidence>
<dbReference type="Proteomes" id="UP001305414">
    <property type="component" value="Unassembled WGS sequence"/>
</dbReference>
<protein>
    <recommendedName>
        <fullName evidence="3">Cytochrome P450</fullName>
    </recommendedName>
</protein>
<dbReference type="Gene3D" id="1.10.630.10">
    <property type="entry name" value="Cytochrome P450"/>
    <property type="match status" value="1"/>
</dbReference>
<gene>
    <name evidence="1" type="ORF">RRF57_008881</name>
</gene>
<dbReference type="AlphaFoldDB" id="A0AAN7Z7E2"/>